<feature type="compositionally biased region" description="Basic and acidic residues" evidence="1">
    <location>
        <begin position="154"/>
        <end position="167"/>
    </location>
</feature>
<name>A0ABU7UY78_9GAMM</name>
<dbReference type="EMBL" id="JAZHBO010000001">
    <property type="protein sequence ID" value="MEF2155203.1"/>
    <property type="molecule type" value="Genomic_DNA"/>
</dbReference>
<evidence type="ECO:0000256" key="1">
    <source>
        <dbReference type="SAM" id="MobiDB-lite"/>
    </source>
</evidence>
<evidence type="ECO:0000313" key="4">
    <source>
        <dbReference type="Proteomes" id="UP001356170"/>
    </source>
</evidence>
<feature type="compositionally biased region" description="Basic and acidic residues" evidence="1">
    <location>
        <begin position="94"/>
        <end position="121"/>
    </location>
</feature>
<gene>
    <name evidence="3" type="ORF">V3390_03015</name>
</gene>
<feature type="signal peptide" evidence="2">
    <location>
        <begin position="1"/>
        <end position="20"/>
    </location>
</feature>
<reference evidence="3 4" key="1">
    <citation type="submission" date="2024-01" db="EMBL/GenBank/DDBJ databases">
        <title>Novel species of the genus Luteimonas isolated from rivers.</title>
        <authorList>
            <person name="Lu H."/>
        </authorList>
    </citation>
    <scope>NUCLEOTIDE SEQUENCE [LARGE SCALE GENOMIC DNA]</scope>
    <source>
        <strain evidence="3 4">FXH3W</strain>
    </source>
</reference>
<keyword evidence="4" id="KW-1185">Reference proteome</keyword>
<feature type="region of interest" description="Disordered" evidence="1">
    <location>
        <begin position="87"/>
        <end position="167"/>
    </location>
</feature>
<protein>
    <submittedName>
        <fullName evidence="3">Uncharacterized protein</fullName>
    </submittedName>
</protein>
<evidence type="ECO:0000256" key="2">
    <source>
        <dbReference type="SAM" id="SignalP"/>
    </source>
</evidence>
<proteinExistence type="predicted"/>
<sequence>MIRKFAIVGALSVAALTGCATYGETAYGNGRGNYYYGYPSSSSVGVSVGSGYYGYPSYGYGYPNGYYSGYGYPSSYGYGYPSYGYPRYPVRPRPRPDGQVDRTPNRKPGWRDLDQIRRDAQGPRTGGRVQSAATPQRVERSSPPRGAYSGVTRRAVEGSKKRIPQEP</sequence>
<dbReference type="PROSITE" id="PS51257">
    <property type="entry name" value="PROKAR_LIPOPROTEIN"/>
    <property type="match status" value="1"/>
</dbReference>
<comment type="caution">
    <text evidence="3">The sequence shown here is derived from an EMBL/GenBank/DDBJ whole genome shotgun (WGS) entry which is preliminary data.</text>
</comment>
<organism evidence="3 4">
    <name type="scientific">Aquilutibacter rugosus</name>
    <dbReference type="NCBI Taxonomy" id="3115820"/>
    <lineage>
        <taxon>Bacteria</taxon>
        <taxon>Pseudomonadati</taxon>
        <taxon>Pseudomonadota</taxon>
        <taxon>Gammaproteobacteria</taxon>
        <taxon>Lysobacterales</taxon>
        <taxon>Lysobacteraceae</taxon>
        <taxon>Aquilutibacter</taxon>
    </lineage>
</organism>
<keyword evidence="2" id="KW-0732">Signal</keyword>
<dbReference type="Proteomes" id="UP001356170">
    <property type="component" value="Unassembled WGS sequence"/>
</dbReference>
<accession>A0ABU7UY78</accession>
<dbReference type="RefSeq" id="WP_331703295.1">
    <property type="nucleotide sequence ID" value="NZ_JAZHBO010000001.1"/>
</dbReference>
<evidence type="ECO:0000313" key="3">
    <source>
        <dbReference type="EMBL" id="MEF2155203.1"/>
    </source>
</evidence>
<feature type="chain" id="PRO_5046748296" evidence="2">
    <location>
        <begin position="21"/>
        <end position="167"/>
    </location>
</feature>